<name>X0IKN5_FUSOX</name>
<protein>
    <submittedName>
        <fullName evidence="1">Uncharacterized protein</fullName>
    </submittedName>
</protein>
<reference evidence="1" key="2">
    <citation type="submission" date="2012-05" db="EMBL/GenBank/DDBJ databases">
        <title>The Genome Annotation of Fusarium oxysporum PHW808.</title>
        <authorList>
            <consortium name="The Broad Institute Genomics Platform"/>
            <person name="Ma L.-J."/>
            <person name="Corby-Kistler H."/>
            <person name="Broz K."/>
            <person name="Gale L.R."/>
            <person name="Jonkers W."/>
            <person name="O'Donnell K."/>
            <person name="Ploetz R."/>
            <person name="Steinberg C."/>
            <person name="Schwartz D.C."/>
            <person name="VanEtten H."/>
            <person name="Zhou S."/>
            <person name="Young S.K."/>
            <person name="Zeng Q."/>
            <person name="Gargeya S."/>
            <person name="Fitzgerald M."/>
            <person name="Abouelleil A."/>
            <person name="Alvarado L."/>
            <person name="Chapman S.B."/>
            <person name="Gainer-Dewar J."/>
            <person name="Goldberg J."/>
            <person name="Griggs A."/>
            <person name="Gujja S."/>
            <person name="Hansen M."/>
            <person name="Howarth C."/>
            <person name="Imamovic A."/>
            <person name="Ireland A."/>
            <person name="Larimer J."/>
            <person name="McCowan C."/>
            <person name="Murphy C."/>
            <person name="Pearson M."/>
            <person name="Poon T.W."/>
            <person name="Priest M."/>
            <person name="Roberts A."/>
            <person name="Saif S."/>
            <person name="Shea T."/>
            <person name="Sykes S."/>
            <person name="Wortman J."/>
            <person name="Nusbaum C."/>
            <person name="Birren B."/>
        </authorList>
    </citation>
    <scope>NUCLEOTIDE SEQUENCE</scope>
    <source>
        <strain evidence="1">54008</strain>
    </source>
</reference>
<dbReference type="HOGENOM" id="CLU_2687912_0_0_1"/>
<proteinExistence type="predicted"/>
<dbReference type="Proteomes" id="UP000030676">
    <property type="component" value="Unassembled WGS sequence"/>
</dbReference>
<reference evidence="1" key="1">
    <citation type="submission" date="2011-11" db="EMBL/GenBank/DDBJ databases">
        <title>The Genome Sequence of Fusarium oxysporum PHW808.</title>
        <authorList>
            <consortium name="The Broad Institute Genome Sequencing Platform"/>
            <person name="Ma L.-J."/>
            <person name="Gale L.R."/>
            <person name="Schwartz D.C."/>
            <person name="Zhou S."/>
            <person name="Corby-Kistler H."/>
            <person name="Young S.K."/>
            <person name="Zeng Q."/>
            <person name="Gargeya S."/>
            <person name="Fitzgerald M."/>
            <person name="Haas B."/>
            <person name="Abouelleil A."/>
            <person name="Alvarado L."/>
            <person name="Arachchi H.M."/>
            <person name="Berlin A."/>
            <person name="Brown A."/>
            <person name="Chapman S.B."/>
            <person name="Chen Z."/>
            <person name="Dunbar C."/>
            <person name="Freedman E."/>
            <person name="Gearin G."/>
            <person name="Goldberg J."/>
            <person name="Griggs A."/>
            <person name="Gujja S."/>
            <person name="Heiman D."/>
            <person name="Howarth C."/>
            <person name="Larson L."/>
            <person name="Lui A."/>
            <person name="MacDonald P.J.P."/>
            <person name="Montmayeur A."/>
            <person name="Murphy C."/>
            <person name="Neiman D."/>
            <person name="Pearson M."/>
            <person name="Priest M."/>
            <person name="Roberts A."/>
            <person name="Saif S."/>
            <person name="Shea T."/>
            <person name="Shenoy N."/>
            <person name="Sisk P."/>
            <person name="Stolte C."/>
            <person name="Sykes S."/>
            <person name="Wortman J."/>
            <person name="Nusbaum C."/>
            <person name="Birren B."/>
        </authorList>
    </citation>
    <scope>NUCLEOTIDE SEQUENCE [LARGE SCALE GENOMIC DNA]</scope>
    <source>
        <strain evidence="1">54008</strain>
    </source>
</reference>
<dbReference type="AlphaFoldDB" id="X0IKN5"/>
<dbReference type="EMBL" id="JH658811">
    <property type="protein sequence ID" value="EXL84500.1"/>
    <property type="molecule type" value="Genomic_DNA"/>
</dbReference>
<sequence>MRRSLACLSDWLKMADTETLIGATNRNTEPQGPHQRKKSFLQHIFAVIRRYGGTPFYAVSFCYLSRFRAARLEN</sequence>
<gene>
    <name evidence="1" type="ORF">FOPG_03082</name>
</gene>
<evidence type="ECO:0000313" key="1">
    <source>
        <dbReference type="EMBL" id="EXL84500.1"/>
    </source>
</evidence>
<organism evidence="1">
    <name type="scientific">Fusarium oxysporum f. sp. conglutinans race 2 54008</name>
    <dbReference type="NCBI Taxonomy" id="1089457"/>
    <lineage>
        <taxon>Eukaryota</taxon>
        <taxon>Fungi</taxon>
        <taxon>Dikarya</taxon>
        <taxon>Ascomycota</taxon>
        <taxon>Pezizomycotina</taxon>
        <taxon>Sordariomycetes</taxon>
        <taxon>Hypocreomycetidae</taxon>
        <taxon>Hypocreales</taxon>
        <taxon>Nectriaceae</taxon>
        <taxon>Fusarium</taxon>
        <taxon>Fusarium oxysporum species complex</taxon>
    </lineage>
</organism>
<accession>X0IKN5</accession>